<dbReference type="Proteomes" id="UP000199820">
    <property type="component" value="Unassembled WGS sequence"/>
</dbReference>
<accession>A0A1I0CAF2</accession>
<evidence type="ECO:0008006" key="3">
    <source>
        <dbReference type="Google" id="ProtNLM"/>
    </source>
</evidence>
<dbReference type="OrthoDB" id="1666251at2"/>
<evidence type="ECO:0000313" key="1">
    <source>
        <dbReference type="EMBL" id="SET16242.1"/>
    </source>
</evidence>
<evidence type="ECO:0000313" key="2">
    <source>
        <dbReference type="Proteomes" id="UP000199820"/>
    </source>
</evidence>
<sequence>MGYSNINIIDNHSTYKPLLEYYESTDCKVFYMTKNHGHMVFWECDEFRPYRNELYVVTDPDILPVDDCPVDFMEKLYHCLKKYPGIRKAGMSLKIDDIPKDAPLHDDVIRWESRFYRAKVPFTNCYVADVDTTLALYMPDCLNISKNFLFAVRLGEPYQLRHLPWYKTKIEITQEDREYAESRITGFWDEAEGKMRVDVTEYR</sequence>
<keyword evidence="2" id="KW-1185">Reference proteome</keyword>
<dbReference type="AlphaFoldDB" id="A0A1I0CAF2"/>
<gene>
    <name evidence="1" type="ORF">SAMN04487771_100677</name>
</gene>
<dbReference type="EMBL" id="FOIL01000006">
    <property type="protein sequence ID" value="SET16242.1"/>
    <property type="molecule type" value="Genomic_DNA"/>
</dbReference>
<reference evidence="1 2" key="1">
    <citation type="submission" date="2016-10" db="EMBL/GenBank/DDBJ databases">
        <authorList>
            <person name="de Groot N.N."/>
        </authorList>
    </citation>
    <scope>NUCLEOTIDE SEQUENCE [LARGE SCALE GENOMIC DNA]</scope>
    <source>
        <strain evidence="1 2">KH1P1</strain>
    </source>
</reference>
<dbReference type="RefSeq" id="WP_074648803.1">
    <property type="nucleotide sequence ID" value="NZ_FOIL01000006.1"/>
</dbReference>
<organism evidence="1 2">
    <name type="scientific">[Clostridium] aminophilum</name>
    <dbReference type="NCBI Taxonomy" id="1526"/>
    <lineage>
        <taxon>Bacteria</taxon>
        <taxon>Bacillati</taxon>
        <taxon>Bacillota</taxon>
        <taxon>Clostridia</taxon>
        <taxon>Lachnospirales</taxon>
        <taxon>Lachnospiraceae</taxon>
    </lineage>
</organism>
<name>A0A1I0CAF2_9FIRM</name>
<protein>
    <recommendedName>
        <fullName evidence="3">Glycosyl transferase family 2</fullName>
    </recommendedName>
</protein>
<proteinExistence type="predicted"/>